<keyword evidence="1" id="KW-0472">Membrane</keyword>
<dbReference type="Proteomes" id="UP000242951">
    <property type="component" value="Unassembled WGS sequence"/>
</dbReference>
<reference evidence="2 3" key="1">
    <citation type="submission" date="2015-06" db="EMBL/GenBank/DDBJ databases">
        <title>Comparative genomics of Burkholderia leaf nodule symbionts.</title>
        <authorList>
            <person name="Carlier A."/>
            <person name="Eberl L."/>
            <person name="Pinto-Carbo M."/>
        </authorList>
    </citation>
    <scope>NUCLEOTIDE SEQUENCE [LARGE SCALE GENOMIC DNA]</scope>
    <source>
        <strain evidence="2 3">UZHbot3</strain>
    </source>
</reference>
<protein>
    <submittedName>
        <fullName evidence="2">Uncharacterized protein</fullName>
    </submittedName>
</protein>
<keyword evidence="3" id="KW-1185">Reference proteome</keyword>
<accession>A0ABR5HPM1</accession>
<evidence type="ECO:0000313" key="3">
    <source>
        <dbReference type="Proteomes" id="UP000242951"/>
    </source>
</evidence>
<feature type="transmembrane region" description="Helical" evidence="1">
    <location>
        <begin position="153"/>
        <end position="175"/>
    </location>
</feature>
<evidence type="ECO:0000256" key="1">
    <source>
        <dbReference type="SAM" id="Phobius"/>
    </source>
</evidence>
<proteinExistence type="predicted"/>
<evidence type="ECO:0000313" key="2">
    <source>
        <dbReference type="EMBL" id="KMQ81295.1"/>
    </source>
</evidence>
<organism evidence="2 3">
    <name type="scientific">Candidatus Burkholderia pumila</name>
    <dbReference type="NCBI Taxonomy" id="1090375"/>
    <lineage>
        <taxon>Bacteria</taxon>
        <taxon>Pseudomonadati</taxon>
        <taxon>Pseudomonadota</taxon>
        <taxon>Betaproteobacteria</taxon>
        <taxon>Burkholderiales</taxon>
        <taxon>Burkholderiaceae</taxon>
        <taxon>Burkholderia</taxon>
    </lineage>
</organism>
<feature type="transmembrane region" description="Helical" evidence="1">
    <location>
        <begin position="116"/>
        <end position="133"/>
    </location>
</feature>
<keyword evidence="1" id="KW-0812">Transmembrane</keyword>
<sequence length="218" mass="23563">MLALFALVLVIKDMVMTGWRQPATGPSWDVRHEQHYSSLDIHMSNSLQKTTIVRETGKRGMTRHTKIVLSMNVINGARNAYATSVVGPSGGALPPMQDLPAWYDASPVWMVNLPRLVSSVAVAILAGAALVWLSRHPSPLGASGSIWSTWSTWLLWSLGLCVGLMPLVLAAGMAFDTAATRIVIDAARVTLRTGIATRRTASVELYRLVNVDAVTVTT</sequence>
<comment type="caution">
    <text evidence="2">The sequence shown here is derived from an EMBL/GenBank/DDBJ whole genome shotgun (WGS) entry which is preliminary data.</text>
</comment>
<name>A0ABR5HPM1_9BURK</name>
<keyword evidence="1" id="KW-1133">Transmembrane helix</keyword>
<dbReference type="EMBL" id="LELG01000001">
    <property type="protein sequence ID" value="KMQ81295.1"/>
    <property type="molecule type" value="Genomic_DNA"/>
</dbReference>
<gene>
    <name evidence="2" type="ORF">BPMI_01901c</name>
</gene>